<evidence type="ECO:0000256" key="5">
    <source>
        <dbReference type="ARBA" id="ARBA00022989"/>
    </source>
</evidence>
<comment type="similarity">
    <text evidence="2 7">Belongs to the ExbD/TolR family.</text>
</comment>
<keyword evidence="3" id="KW-1003">Cell membrane</keyword>
<dbReference type="PANTHER" id="PTHR30558:SF7">
    <property type="entry name" value="TOL-PAL SYSTEM PROTEIN TOLR"/>
    <property type="match status" value="1"/>
</dbReference>
<evidence type="ECO:0000313" key="9">
    <source>
        <dbReference type="EMBL" id="QSQ19460.1"/>
    </source>
</evidence>
<keyword evidence="7" id="KW-0653">Protein transport</keyword>
<dbReference type="RefSeq" id="WP_206721044.1">
    <property type="nucleotide sequence ID" value="NZ_CP071090.1"/>
</dbReference>
<evidence type="ECO:0000256" key="3">
    <source>
        <dbReference type="ARBA" id="ARBA00022475"/>
    </source>
</evidence>
<keyword evidence="5 8" id="KW-1133">Transmembrane helix</keyword>
<evidence type="ECO:0000256" key="6">
    <source>
        <dbReference type="ARBA" id="ARBA00023136"/>
    </source>
</evidence>
<reference evidence="9 10" key="1">
    <citation type="submission" date="2021-02" db="EMBL/GenBank/DDBJ databases">
        <title>De Novo genome assembly of isolated myxobacteria.</title>
        <authorList>
            <person name="Stevens D.C."/>
        </authorList>
    </citation>
    <scope>NUCLEOTIDE SEQUENCE [LARGE SCALE GENOMIC DNA]</scope>
    <source>
        <strain evidence="10">SCPEA02</strain>
    </source>
</reference>
<feature type="transmembrane region" description="Helical" evidence="8">
    <location>
        <begin position="20"/>
        <end position="40"/>
    </location>
</feature>
<proteinExistence type="inferred from homology"/>
<sequence>MAGFSSNKPNAPITGINVTPLVDITLVLLIIFMVTAKLVVSRAMPMDLPRAATGGEVQQVFSVSLRADGTTYVDSQAVPRDEQVLQLARAALAAHPDLRAVLQAEGTVQHSRVMHALDVLRQAGLSRIAFAVEPGPPVEVGP</sequence>
<dbReference type="Proteomes" id="UP000662747">
    <property type="component" value="Chromosome"/>
</dbReference>
<organism evidence="9 10">
    <name type="scientific">Pyxidicoccus parkwayensis</name>
    <dbReference type="NCBI Taxonomy" id="2813578"/>
    <lineage>
        <taxon>Bacteria</taxon>
        <taxon>Pseudomonadati</taxon>
        <taxon>Myxococcota</taxon>
        <taxon>Myxococcia</taxon>
        <taxon>Myxococcales</taxon>
        <taxon>Cystobacterineae</taxon>
        <taxon>Myxococcaceae</taxon>
        <taxon>Pyxidicoccus</taxon>
    </lineage>
</organism>
<gene>
    <name evidence="9" type="ORF">JY651_29585</name>
</gene>
<evidence type="ECO:0000256" key="7">
    <source>
        <dbReference type="RuleBase" id="RU003879"/>
    </source>
</evidence>
<evidence type="ECO:0000313" key="10">
    <source>
        <dbReference type="Proteomes" id="UP000662747"/>
    </source>
</evidence>
<dbReference type="Gene3D" id="3.30.420.270">
    <property type="match status" value="1"/>
</dbReference>
<evidence type="ECO:0000256" key="4">
    <source>
        <dbReference type="ARBA" id="ARBA00022692"/>
    </source>
</evidence>
<dbReference type="Pfam" id="PF02472">
    <property type="entry name" value="ExbD"/>
    <property type="match status" value="1"/>
</dbReference>
<dbReference type="PANTHER" id="PTHR30558">
    <property type="entry name" value="EXBD MEMBRANE COMPONENT OF PMF-DRIVEN MACROMOLECULE IMPORT SYSTEM"/>
    <property type="match status" value="1"/>
</dbReference>
<dbReference type="EMBL" id="CP071090">
    <property type="protein sequence ID" value="QSQ19460.1"/>
    <property type="molecule type" value="Genomic_DNA"/>
</dbReference>
<protein>
    <submittedName>
        <fullName evidence="9">Biopolymer transporter ExbD</fullName>
    </submittedName>
</protein>
<evidence type="ECO:0000256" key="2">
    <source>
        <dbReference type="ARBA" id="ARBA00005811"/>
    </source>
</evidence>
<keyword evidence="10" id="KW-1185">Reference proteome</keyword>
<name>A0ABX7NL33_9BACT</name>
<evidence type="ECO:0000256" key="8">
    <source>
        <dbReference type="SAM" id="Phobius"/>
    </source>
</evidence>
<keyword evidence="7" id="KW-0813">Transport</keyword>
<comment type="subcellular location">
    <subcellularLocation>
        <location evidence="1">Cell membrane</location>
        <topology evidence="1">Single-pass membrane protein</topology>
    </subcellularLocation>
    <subcellularLocation>
        <location evidence="7">Cell membrane</location>
        <topology evidence="7">Single-pass type II membrane protein</topology>
    </subcellularLocation>
</comment>
<dbReference type="InterPro" id="IPR003400">
    <property type="entry name" value="ExbD"/>
</dbReference>
<keyword evidence="6 8" id="KW-0472">Membrane</keyword>
<keyword evidence="4 7" id="KW-0812">Transmembrane</keyword>
<accession>A0ABX7NL33</accession>
<evidence type="ECO:0000256" key="1">
    <source>
        <dbReference type="ARBA" id="ARBA00004162"/>
    </source>
</evidence>